<evidence type="ECO:0000313" key="1">
    <source>
        <dbReference type="EMBL" id="KAJ7005428.1"/>
    </source>
</evidence>
<accession>A0AAD6RAK9</accession>
<comment type="caution">
    <text evidence="1">The sequence shown here is derived from an EMBL/GenBank/DDBJ whole genome shotgun (WGS) entry which is preliminary data.</text>
</comment>
<gene>
    <name evidence="1" type="ORF">NC653_004902</name>
</gene>
<name>A0AAD6RAK9_9ROSI</name>
<proteinExistence type="predicted"/>
<keyword evidence="2" id="KW-1185">Reference proteome</keyword>
<dbReference type="Proteomes" id="UP001164929">
    <property type="component" value="Chromosome 2"/>
</dbReference>
<organism evidence="1 2">
    <name type="scientific">Populus alba x Populus x berolinensis</name>
    <dbReference type="NCBI Taxonomy" id="444605"/>
    <lineage>
        <taxon>Eukaryota</taxon>
        <taxon>Viridiplantae</taxon>
        <taxon>Streptophyta</taxon>
        <taxon>Embryophyta</taxon>
        <taxon>Tracheophyta</taxon>
        <taxon>Spermatophyta</taxon>
        <taxon>Magnoliopsida</taxon>
        <taxon>eudicotyledons</taxon>
        <taxon>Gunneridae</taxon>
        <taxon>Pentapetalae</taxon>
        <taxon>rosids</taxon>
        <taxon>fabids</taxon>
        <taxon>Malpighiales</taxon>
        <taxon>Salicaceae</taxon>
        <taxon>Saliceae</taxon>
        <taxon>Populus</taxon>
    </lineage>
</organism>
<reference evidence="1" key="1">
    <citation type="journal article" date="2023" name="Mol. Ecol. Resour.">
        <title>Chromosome-level genome assembly of a triploid poplar Populus alba 'Berolinensis'.</title>
        <authorList>
            <person name="Chen S."/>
            <person name="Yu Y."/>
            <person name="Wang X."/>
            <person name="Wang S."/>
            <person name="Zhang T."/>
            <person name="Zhou Y."/>
            <person name="He R."/>
            <person name="Meng N."/>
            <person name="Wang Y."/>
            <person name="Liu W."/>
            <person name="Liu Z."/>
            <person name="Liu J."/>
            <person name="Guo Q."/>
            <person name="Huang H."/>
            <person name="Sederoff R.R."/>
            <person name="Wang G."/>
            <person name="Qu G."/>
            <person name="Chen S."/>
        </authorList>
    </citation>
    <scope>NUCLEOTIDE SEQUENCE</scope>
    <source>
        <strain evidence="1">SC-2020</strain>
    </source>
</reference>
<dbReference type="EMBL" id="JAQIZT010000002">
    <property type="protein sequence ID" value="KAJ7005428.1"/>
    <property type="molecule type" value="Genomic_DNA"/>
</dbReference>
<protein>
    <submittedName>
        <fullName evidence="1">Uncharacterized protein</fullName>
    </submittedName>
</protein>
<dbReference type="AlphaFoldDB" id="A0AAD6RAK9"/>
<evidence type="ECO:0000313" key="2">
    <source>
        <dbReference type="Proteomes" id="UP001164929"/>
    </source>
</evidence>
<sequence>MVLQKRADPDSLSQSEPNIATTFWRNSRKKVIAEQRTASSSNSMVSLESFFICPEHPSLQARGRSMLSGDRHSIRDYADDVATSRILHSLSHKERLV</sequence>